<dbReference type="PANTHER" id="PTHR42982:SF1">
    <property type="entry name" value="SEC-INDEPENDENT PROTEIN TRANSLOCASE PROTEIN TATA"/>
    <property type="match status" value="1"/>
</dbReference>
<keyword evidence="7 9" id="KW-0811">Translocation</keyword>
<dbReference type="GO" id="GO:0033281">
    <property type="term" value="C:TAT protein transport complex"/>
    <property type="evidence" value="ECO:0007669"/>
    <property type="project" value="UniProtKB-UniRule"/>
</dbReference>
<organism evidence="11 12">
    <name type="scientific">Alkalilimnicola ehrlichii</name>
    <dbReference type="NCBI Taxonomy" id="351052"/>
    <lineage>
        <taxon>Bacteria</taxon>
        <taxon>Pseudomonadati</taxon>
        <taxon>Pseudomonadota</taxon>
        <taxon>Gammaproteobacteria</taxon>
        <taxon>Chromatiales</taxon>
        <taxon>Ectothiorhodospiraceae</taxon>
        <taxon>Alkalilimnicola</taxon>
    </lineage>
</organism>
<dbReference type="InterPro" id="IPR006312">
    <property type="entry name" value="TatA/E"/>
</dbReference>
<evidence type="ECO:0000256" key="3">
    <source>
        <dbReference type="ARBA" id="ARBA00022475"/>
    </source>
</evidence>
<comment type="function">
    <text evidence="9">Part of the twin-arginine translocation (Tat) system that transports large folded proteins containing a characteristic twin-arginine motif in their signal peptide across membranes. TatA could form the protein-conducting channel of the Tat system.</text>
</comment>
<proteinExistence type="inferred from homology"/>
<dbReference type="Pfam" id="PF02416">
    <property type="entry name" value="TatA_B_E"/>
    <property type="match status" value="1"/>
</dbReference>
<gene>
    <name evidence="9" type="primary">tatA</name>
    <name evidence="11" type="ORF">CAL65_20800</name>
</gene>
<sequence length="80" mass="8468">MGIGGISVGSLLIVLAIVVLLFGTKKLRTLGSDLGGAFRGFRDAVKEGEEASKEVGRLEEQEQSSAQRSAEQQSSDRQSS</sequence>
<reference evidence="12" key="1">
    <citation type="submission" date="2017-05" db="EMBL/GenBank/DDBJ databases">
        <authorList>
            <person name="Sharma S."/>
            <person name="Sidhu C."/>
            <person name="Pinnaka A.K."/>
        </authorList>
    </citation>
    <scope>NUCLEOTIDE SEQUENCE [LARGE SCALE GENOMIC DNA]</scope>
    <source>
        <strain evidence="12">AK93</strain>
    </source>
</reference>
<evidence type="ECO:0000256" key="2">
    <source>
        <dbReference type="ARBA" id="ARBA00022448"/>
    </source>
</evidence>
<evidence type="ECO:0000313" key="12">
    <source>
        <dbReference type="Proteomes" id="UP000256763"/>
    </source>
</evidence>
<comment type="subunit">
    <text evidence="9">The Tat system comprises two distinct complexes: a TatABC complex, containing multiple copies of TatA, TatB and TatC subunits, and a separate TatA complex, containing only TatA subunits. Substrates initially bind to the TatABC complex, which probably triggers association of the separate TatA complex to form the active translocon.</text>
</comment>
<evidence type="ECO:0000313" key="11">
    <source>
        <dbReference type="EMBL" id="RFA31999.1"/>
    </source>
</evidence>
<keyword evidence="6 9" id="KW-1133">Transmembrane helix</keyword>
<feature type="compositionally biased region" description="Low complexity" evidence="10">
    <location>
        <begin position="63"/>
        <end position="80"/>
    </location>
</feature>
<dbReference type="Proteomes" id="UP000256763">
    <property type="component" value="Unassembled WGS sequence"/>
</dbReference>
<dbReference type="InterPro" id="IPR003369">
    <property type="entry name" value="TatA/B/E"/>
</dbReference>
<dbReference type="NCBIfam" id="TIGR01411">
    <property type="entry name" value="tatAE"/>
    <property type="match status" value="1"/>
</dbReference>
<evidence type="ECO:0000256" key="7">
    <source>
        <dbReference type="ARBA" id="ARBA00023010"/>
    </source>
</evidence>
<evidence type="ECO:0000256" key="6">
    <source>
        <dbReference type="ARBA" id="ARBA00022989"/>
    </source>
</evidence>
<comment type="similarity">
    <text evidence="9">Belongs to the TatA/E family.</text>
</comment>
<keyword evidence="4 9" id="KW-0812">Transmembrane</keyword>
<dbReference type="RefSeq" id="WP_116304015.1">
    <property type="nucleotide sequence ID" value="NZ_NFZV01000036.1"/>
</dbReference>
<keyword evidence="5 9" id="KW-0653">Protein transport</keyword>
<keyword evidence="8 9" id="KW-0472">Membrane</keyword>
<evidence type="ECO:0000256" key="1">
    <source>
        <dbReference type="ARBA" id="ARBA00004162"/>
    </source>
</evidence>
<dbReference type="Gene3D" id="1.20.5.3310">
    <property type="match status" value="1"/>
</dbReference>
<accession>A0A3E0WHS8</accession>
<evidence type="ECO:0000256" key="8">
    <source>
        <dbReference type="ARBA" id="ARBA00023136"/>
    </source>
</evidence>
<comment type="subcellular location">
    <subcellularLocation>
        <location evidence="1 9">Cell membrane</location>
        <topology evidence="1 9">Single-pass membrane protein</topology>
    </subcellularLocation>
</comment>
<dbReference type="GO" id="GO:0008320">
    <property type="term" value="F:protein transmembrane transporter activity"/>
    <property type="evidence" value="ECO:0007669"/>
    <property type="project" value="UniProtKB-UniRule"/>
</dbReference>
<feature type="region of interest" description="Disordered" evidence="10">
    <location>
        <begin position="49"/>
        <end position="80"/>
    </location>
</feature>
<evidence type="ECO:0000256" key="10">
    <source>
        <dbReference type="SAM" id="MobiDB-lite"/>
    </source>
</evidence>
<comment type="caution">
    <text evidence="11">The sequence shown here is derived from an EMBL/GenBank/DDBJ whole genome shotgun (WGS) entry which is preliminary data.</text>
</comment>
<keyword evidence="3 9" id="KW-1003">Cell membrane</keyword>
<evidence type="ECO:0000256" key="5">
    <source>
        <dbReference type="ARBA" id="ARBA00022927"/>
    </source>
</evidence>
<dbReference type="EMBL" id="NFZW01000036">
    <property type="protein sequence ID" value="RFA31999.1"/>
    <property type="molecule type" value="Genomic_DNA"/>
</dbReference>
<dbReference type="HAMAP" id="MF_00236">
    <property type="entry name" value="TatA_E"/>
    <property type="match status" value="1"/>
</dbReference>
<dbReference type="AlphaFoldDB" id="A0A3E0WHS8"/>
<feature type="transmembrane region" description="Helical" evidence="9">
    <location>
        <begin position="6"/>
        <end position="24"/>
    </location>
</feature>
<name>A0A3E0WHS8_9GAMM</name>
<dbReference type="PANTHER" id="PTHR42982">
    <property type="entry name" value="SEC-INDEPENDENT PROTEIN TRANSLOCASE PROTEIN TATA"/>
    <property type="match status" value="1"/>
</dbReference>
<dbReference type="OrthoDB" id="7066617at2"/>
<protein>
    <recommendedName>
        <fullName evidence="9">Sec-independent protein translocase protein TatA</fullName>
    </recommendedName>
</protein>
<keyword evidence="12" id="KW-1185">Reference proteome</keyword>
<feature type="compositionally biased region" description="Basic and acidic residues" evidence="10">
    <location>
        <begin position="49"/>
        <end position="60"/>
    </location>
</feature>
<keyword evidence="2 9" id="KW-0813">Transport</keyword>
<evidence type="ECO:0000256" key="4">
    <source>
        <dbReference type="ARBA" id="ARBA00022692"/>
    </source>
</evidence>
<evidence type="ECO:0000256" key="9">
    <source>
        <dbReference type="HAMAP-Rule" id="MF_00236"/>
    </source>
</evidence>
<dbReference type="GO" id="GO:0043953">
    <property type="term" value="P:protein transport by the Tat complex"/>
    <property type="evidence" value="ECO:0007669"/>
    <property type="project" value="UniProtKB-UniRule"/>
</dbReference>